<proteinExistence type="predicted"/>
<dbReference type="Proteomes" id="UP000887577">
    <property type="component" value="Unplaced"/>
</dbReference>
<feature type="transmembrane region" description="Helical" evidence="1">
    <location>
        <begin position="161"/>
        <end position="180"/>
    </location>
</feature>
<accession>A0A914YQ05</accession>
<keyword evidence="1" id="KW-0472">Membrane</keyword>
<evidence type="ECO:0000313" key="2">
    <source>
        <dbReference type="Proteomes" id="UP000887577"/>
    </source>
</evidence>
<dbReference type="AlphaFoldDB" id="A0A914YQ05"/>
<feature type="transmembrane region" description="Helical" evidence="1">
    <location>
        <begin position="131"/>
        <end position="149"/>
    </location>
</feature>
<reference evidence="3" key="1">
    <citation type="submission" date="2022-11" db="UniProtKB">
        <authorList>
            <consortium name="WormBaseParasite"/>
        </authorList>
    </citation>
    <scope>IDENTIFICATION</scope>
</reference>
<feature type="transmembrane region" description="Helical" evidence="1">
    <location>
        <begin position="200"/>
        <end position="227"/>
    </location>
</feature>
<feature type="transmembrane region" description="Helical" evidence="1">
    <location>
        <begin position="48"/>
        <end position="72"/>
    </location>
</feature>
<sequence length="385" mass="42142">MTTTRFTFNVIALAIFVEKTFASINLIYQSWTFEEYRRAGGDTYTGRIVLHCCQCGVQFFGALTALTGAIIYGRAITKIPHPHPSANSLHAIMSLGVLFYGIVLTGCYIVFELGRWRFSEAPIEVPFYRLGNGPLAIATFIVQILCGIYPKLLLSATILQIIIASLALFVINSAITNVYYLQVLLGADDILRANPNANTILQVAVILAAAAALACIIATFCSIICSLRSSYLLHHRNPSSESTAVMPLEGSFNNTITSSPRGATALAVQPMEEQTVYWSADENPYFYQTSKRYYGQPYNIDNGYYGNGNNYGYISRPMSPSTTSAAAVAAAANSSTNNNNLNNNNLHNNTEIYSQNSVRSLRRLVGSTTATQTQLVFPFTGRSEM</sequence>
<evidence type="ECO:0000256" key="1">
    <source>
        <dbReference type="SAM" id="Phobius"/>
    </source>
</evidence>
<feature type="transmembrane region" description="Helical" evidence="1">
    <location>
        <begin position="92"/>
        <end position="111"/>
    </location>
</feature>
<organism evidence="2 3">
    <name type="scientific">Panagrolaimus superbus</name>
    <dbReference type="NCBI Taxonomy" id="310955"/>
    <lineage>
        <taxon>Eukaryota</taxon>
        <taxon>Metazoa</taxon>
        <taxon>Ecdysozoa</taxon>
        <taxon>Nematoda</taxon>
        <taxon>Chromadorea</taxon>
        <taxon>Rhabditida</taxon>
        <taxon>Tylenchina</taxon>
        <taxon>Panagrolaimomorpha</taxon>
        <taxon>Panagrolaimoidea</taxon>
        <taxon>Panagrolaimidae</taxon>
        <taxon>Panagrolaimus</taxon>
    </lineage>
</organism>
<dbReference type="WBParaSite" id="PSU_v2.g21543.t1">
    <property type="protein sequence ID" value="PSU_v2.g21543.t1"/>
    <property type="gene ID" value="PSU_v2.g21543"/>
</dbReference>
<name>A0A914YQ05_9BILA</name>
<keyword evidence="2" id="KW-1185">Reference proteome</keyword>
<evidence type="ECO:0000313" key="3">
    <source>
        <dbReference type="WBParaSite" id="PSU_v2.g21543.t1"/>
    </source>
</evidence>
<keyword evidence="1" id="KW-0812">Transmembrane</keyword>
<keyword evidence="1" id="KW-1133">Transmembrane helix</keyword>
<protein>
    <submittedName>
        <fullName evidence="3">Uncharacterized protein</fullName>
    </submittedName>
</protein>